<sequence length="82" mass="9058">MFTFHTITMLRSKHLSLIIISRLEQNSKVLAKDERNIAQIGSGKAKDSTEAGLGAIFEVSLVNILLSQPLRFITNSNDKGDD</sequence>
<reference evidence="1 2" key="1">
    <citation type="submission" date="2014-10" db="EMBL/GenBank/DDBJ databases">
        <title>Draft genome of phytase producing Bacillus ginsengihumi strain M2.11.</title>
        <authorList>
            <person name="Toymentseva A."/>
            <person name="Boulygina E.A."/>
            <person name="Kazakov S.V."/>
            <person name="Kayumov I."/>
            <person name="Suleimanova A.D."/>
            <person name="Mardanova A.M."/>
            <person name="Maria S.N."/>
            <person name="Sergey M.Y."/>
            <person name="Sharipova M.R."/>
        </authorList>
    </citation>
    <scope>NUCLEOTIDE SEQUENCE [LARGE SCALE GENOMIC DNA]</scope>
    <source>
        <strain evidence="1 2">M2.11</strain>
    </source>
</reference>
<dbReference type="AlphaFoldDB" id="A0A0A6VHI2"/>
<dbReference type="Proteomes" id="UP000030588">
    <property type="component" value="Unassembled WGS sequence"/>
</dbReference>
<protein>
    <submittedName>
        <fullName evidence="1">Uncharacterized protein</fullName>
    </submittedName>
</protein>
<organism evidence="1 2">
    <name type="scientific">Heyndrickxia ginsengihumi</name>
    <dbReference type="NCBI Taxonomy" id="363870"/>
    <lineage>
        <taxon>Bacteria</taxon>
        <taxon>Bacillati</taxon>
        <taxon>Bacillota</taxon>
        <taxon>Bacilli</taxon>
        <taxon>Bacillales</taxon>
        <taxon>Bacillaceae</taxon>
        <taxon>Heyndrickxia</taxon>
    </lineage>
</organism>
<gene>
    <name evidence="1" type="ORF">NG54_05600</name>
</gene>
<evidence type="ECO:0000313" key="2">
    <source>
        <dbReference type="Proteomes" id="UP000030588"/>
    </source>
</evidence>
<accession>A0A0A6VHI2</accession>
<evidence type="ECO:0000313" key="1">
    <source>
        <dbReference type="EMBL" id="KHD86084.1"/>
    </source>
</evidence>
<proteinExistence type="predicted"/>
<dbReference type="EMBL" id="JRUN01000011">
    <property type="protein sequence ID" value="KHD86084.1"/>
    <property type="molecule type" value="Genomic_DNA"/>
</dbReference>
<name>A0A0A6VHI2_9BACI</name>
<comment type="caution">
    <text evidence="1">The sequence shown here is derived from an EMBL/GenBank/DDBJ whole genome shotgun (WGS) entry which is preliminary data.</text>
</comment>